<name>A0A7G6E508_THEFR</name>
<dbReference type="OrthoDB" id="1704963at2"/>
<keyword evidence="2" id="KW-1185">Reference proteome</keyword>
<dbReference type="Gene3D" id="2.40.30.10">
    <property type="entry name" value="Translation factors"/>
    <property type="match status" value="1"/>
</dbReference>
<evidence type="ECO:0000313" key="2">
    <source>
        <dbReference type="Proteomes" id="UP000515847"/>
    </source>
</evidence>
<dbReference type="SUPFAM" id="SSF63380">
    <property type="entry name" value="Riboflavin synthase domain-like"/>
    <property type="match status" value="1"/>
</dbReference>
<gene>
    <name evidence="1" type="ORF">BR63_13130</name>
</gene>
<proteinExistence type="predicted"/>
<dbReference type="GO" id="GO:0051537">
    <property type="term" value="F:2 iron, 2 sulfur cluster binding"/>
    <property type="evidence" value="ECO:0007669"/>
    <property type="project" value="InterPro"/>
</dbReference>
<reference evidence="1 2" key="1">
    <citation type="journal article" date="2019" name="Front. Microbiol.">
        <title>Thermoanaerosceptrum fracticalcis gen. nov. sp. nov., a Novel Fumarate-Fermenting Microorganism From a Deep Fractured Carbonate Aquifer of the US Great Basin.</title>
        <authorList>
            <person name="Hamilton-Brehm S.D."/>
            <person name="Stewart L.E."/>
            <person name="Zavarin M."/>
            <person name="Caldwell M."/>
            <person name="Lawson P.A."/>
            <person name="Onstott T.C."/>
            <person name="Grzymski J."/>
            <person name="Neveux I."/>
            <person name="Lollar B.S."/>
            <person name="Russell C.E."/>
            <person name="Moser D.P."/>
        </authorList>
    </citation>
    <scope>NUCLEOTIDE SEQUENCE [LARGE SCALE GENOMIC DNA]</scope>
    <source>
        <strain evidence="1 2">DRI-13</strain>
    </source>
</reference>
<dbReference type="NCBIfam" id="NF004470">
    <property type="entry name" value="PRK05802.1"/>
    <property type="match status" value="1"/>
</dbReference>
<organism evidence="1 2">
    <name type="scientific">Thermanaerosceptrum fracticalcis</name>
    <dbReference type="NCBI Taxonomy" id="1712410"/>
    <lineage>
        <taxon>Bacteria</taxon>
        <taxon>Bacillati</taxon>
        <taxon>Bacillota</taxon>
        <taxon>Clostridia</taxon>
        <taxon>Eubacteriales</taxon>
        <taxon>Peptococcaceae</taxon>
        <taxon>Thermanaerosceptrum</taxon>
    </lineage>
</organism>
<dbReference type="InterPro" id="IPR006058">
    <property type="entry name" value="2Fe2S_fd_BS"/>
</dbReference>
<dbReference type="InterPro" id="IPR017938">
    <property type="entry name" value="Riboflavin_synthase-like_b-brl"/>
</dbReference>
<dbReference type="PROSITE" id="PS00197">
    <property type="entry name" value="2FE2S_FER_1"/>
    <property type="match status" value="1"/>
</dbReference>
<evidence type="ECO:0000313" key="1">
    <source>
        <dbReference type="EMBL" id="QNB47162.1"/>
    </source>
</evidence>
<protein>
    <submittedName>
        <fullName evidence="1">Sulfide/dihydroorotate dehydrogenase-like FAD/NAD-binding protein</fullName>
    </submittedName>
</protein>
<dbReference type="InterPro" id="IPR039261">
    <property type="entry name" value="FNR_nucleotide-bd"/>
</dbReference>
<dbReference type="RefSeq" id="WP_034422626.1">
    <property type="nucleotide sequence ID" value="NZ_CP045798.1"/>
</dbReference>
<sequence>MHQILNCIDAGSEYCPCYLAETGECIMCSQLQGKVFCDCRSWKGVCIYQEYVWNRNQMKEGRRTSLSTIIEKKVLMEAVMLLKIQVSRTLARELNQPGAYVFMRDVKNPAFFDTPMSVMRANEEEGTIEIAIQIRGVKTKSLQELGTEILIRGPYWNGLLGLKYLKGLSHGKALLVTRGIAQAPALPVARKLILSGNSVDVILDKGRAGINFTEEYFKELGCQVIYKPVLNGKTLTLPEETRELIRQYIVEKGINLIYSGGSDKLHEGIGELLAGLKSDVYFTCSNDAKFCCGEGVCGSCHTRLNDGSRIKTCKTQISPVEIFGGRE</sequence>
<accession>A0A7G6E508</accession>
<dbReference type="PANTHER" id="PTHR43513">
    <property type="entry name" value="DIHYDROOROTATE DEHYDROGENASE B (NAD(+)), ELECTRON TRANSFER SUBUNIT"/>
    <property type="match status" value="1"/>
</dbReference>
<dbReference type="SUPFAM" id="SSF52343">
    <property type="entry name" value="Ferredoxin reductase-like, C-terminal NADP-linked domain"/>
    <property type="match status" value="1"/>
</dbReference>
<dbReference type="Proteomes" id="UP000515847">
    <property type="component" value="Chromosome"/>
</dbReference>
<dbReference type="AlphaFoldDB" id="A0A7G6E508"/>
<dbReference type="PANTHER" id="PTHR43513:SF3">
    <property type="entry name" value="DIHYDROOROTATE DEHYDROGENASE B (NAD(+)), ELECTRON TRANSFER SUBUNIT-RELATED"/>
    <property type="match status" value="1"/>
</dbReference>
<dbReference type="EMBL" id="CP045798">
    <property type="protein sequence ID" value="QNB47162.1"/>
    <property type="molecule type" value="Genomic_DNA"/>
</dbReference>
<dbReference type="CDD" id="cd06192">
    <property type="entry name" value="DHOD_e_trans_like"/>
    <property type="match status" value="1"/>
</dbReference>
<dbReference type="KEGG" id="tfr:BR63_13130"/>
<dbReference type="InterPro" id="IPR050353">
    <property type="entry name" value="PyrK_electron_transfer"/>
</dbReference>